<organism evidence="2 3">
    <name type="scientific">Amblyomma americanum</name>
    <name type="common">Lone star tick</name>
    <dbReference type="NCBI Taxonomy" id="6943"/>
    <lineage>
        <taxon>Eukaryota</taxon>
        <taxon>Metazoa</taxon>
        <taxon>Ecdysozoa</taxon>
        <taxon>Arthropoda</taxon>
        <taxon>Chelicerata</taxon>
        <taxon>Arachnida</taxon>
        <taxon>Acari</taxon>
        <taxon>Parasitiformes</taxon>
        <taxon>Ixodida</taxon>
        <taxon>Ixodoidea</taxon>
        <taxon>Ixodidae</taxon>
        <taxon>Amblyomminae</taxon>
        <taxon>Amblyomma</taxon>
    </lineage>
</organism>
<gene>
    <name evidence="2" type="ORF">V5799_028370</name>
</gene>
<reference evidence="2 3" key="1">
    <citation type="journal article" date="2023" name="Arcadia Sci">
        <title>De novo assembly of a long-read Amblyomma americanum tick genome.</title>
        <authorList>
            <person name="Chou S."/>
            <person name="Poskanzer K.E."/>
            <person name="Rollins M."/>
            <person name="Thuy-Boun P.S."/>
        </authorList>
    </citation>
    <scope>NUCLEOTIDE SEQUENCE [LARGE SCALE GENOMIC DNA]</scope>
    <source>
        <strain evidence="2">F_SG_1</strain>
        <tissue evidence="2">Salivary glands</tissue>
    </source>
</reference>
<evidence type="ECO:0000256" key="1">
    <source>
        <dbReference type="SAM" id="Phobius"/>
    </source>
</evidence>
<evidence type="ECO:0000313" key="2">
    <source>
        <dbReference type="EMBL" id="KAK8760360.1"/>
    </source>
</evidence>
<keyword evidence="3" id="KW-1185">Reference proteome</keyword>
<evidence type="ECO:0000313" key="3">
    <source>
        <dbReference type="Proteomes" id="UP001321473"/>
    </source>
</evidence>
<name>A0AAQ4DD20_AMBAM</name>
<accession>A0AAQ4DD20</accession>
<protein>
    <submittedName>
        <fullName evidence="2">Uncharacterized protein</fullName>
    </submittedName>
</protein>
<feature type="transmembrane region" description="Helical" evidence="1">
    <location>
        <begin position="54"/>
        <end position="74"/>
    </location>
</feature>
<proteinExistence type="predicted"/>
<keyword evidence="1" id="KW-1133">Transmembrane helix</keyword>
<dbReference type="AlphaFoldDB" id="A0AAQ4DD20"/>
<comment type="caution">
    <text evidence="2">The sequence shown here is derived from an EMBL/GenBank/DDBJ whole genome shotgun (WGS) entry which is preliminary data.</text>
</comment>
<keyword evidence="1" id="KW-0472">Membrane</keyword>
<keyword evidence="1" id="KW-0812">Transmembrane</keyword>
<sequence length="96" mass="10238">MTDDDSSLVVAAIPVSNPFSVLSTENVPGTNPCQLASNRTVALNSMVMRRQLDVIMYLSCGLFICNVVIDAFVVKRLSVYAAKMSSLPLPGSGSNQ</sequence>
<dbReference type="EMBL" id="JARKHS020032204">
    <property type="protein sequence ID" value="KAK8760360.1"/>
    <property type="molecule type" value="Genomic_DNA"/>
</dbReference>
<dbReference type="Proteomes" id="UP001321473">
    <property type="component" value="Unassembled WGS sequence"/>
</dbReference>